<dbReference type="Pfam" id="PF13672">
    <property type="entry name" value="PP2C_2"/>
    <property type="match status" value="1"/>
</dbReference>
<dbReference type="Proteomes" id="UP001499863">
    <property type="component" value="Unassembled WGS sequence"/>
</dbReference>
<evidence type="ECO:0000313" key="3">
    <source>
        <dbReference type="EMBL" id="GAA1400579.1"/>
    </source>
</evidence>
<sequence>MNAYDNQVPGGGRVPEPGPEHVPSRKGDPIDLAASVYEHGWGPAPAPAPAQGEAPAEEARVVVSGPVVPEGFLPRPIGPGPSAVREPWSADGPTVAESVTAPVAGPGPVVRPPSFREPGPLTHVGRKAPTYPAEPTDIPAISGGDLFGALLPDTVVDGGRFGPVTVRAASVRGDGHRYAAECRQDTALVVRTGELLLVAVADGVGSQSHSHHGSHGIVRLLTRQVARKAETLLAFLRSGAETDFAGLMNRLVAAAAGDLAQEAERAGLPPKSYSTTLRALLVPADPAVPFRGFVSVGDGGLLRLREGGWQNLEAAEGGEDGALISTRTDCLPEAYEHARARLITDTRPGDLLVLCTDGLALPLLKEAELRTWLGERWGREAPGLAEFLWQTQVRVRSYDDDRSVVCLWEAAP</sequence>
<proteinExistence type="predicted"/>
<dbReference type="EMBL" id="BAAAKJ010000225">
    <property type="protein sequence ID" value="GAA1400579.1"/>
    <property type="molecule type" value="Genomic_DNA"/>
</dbReference>
<organism evidence="3 4">
    <name type="scientific">Kitasatospora putterlickiae</name>
    <dbReference type="NCBI Taxonomy" id="221725"/>
    <lineage>
        <taxon>Bacteria</taxon>
        <taxon>Bacillati</taxon>
        <taxon>Actinomycetota</taxon>
        <taxon>Actinomycetes</taxon>
        <taxon>Kitasatosporales</taxon>
        <taxon>Streptomycetaceae</taxon>
        <taxon>Kitasatospora</taxon>
    </lineage>
</organism>
<name>A0ABN1Y854_9ACTN</name>
<evidence type="ECO:0000256" key="1">
    <source>
        <dbReference type="SAM" id="MobiDB-lite"/>
    </source>
</evidence>
<comment type="caution">
    <text evidence="3">The sequence shown here is derived from an EMBL/GenBank/DDBJ whole genome shotgun (WGS) entry which is preliminary data.</text>
</comment>
<evidence type="ECO:0000313" key="4">
    <source>
        <dbReference type="Proteomes" id="UP001499863"/>
    </source>
</evidence>
<gene>
    <name evidence="3" type="ORF">GCM10009639_41860</name>
</gene>
<evidence type="ECO:0000259" key="2">
    <source>
        <dbReference type="Pfam" id="PF13672"/>
    </source>
</evidence>
<feature type="region of interest" description="Disordered" evidence="1">
    <location>
        <begin position="1"/>
        <end position="28"/>
    </location>
</feature>
<keyword evidence="4" id="KW-1185">Reference proteome</keyword>
<reference evidence="3 4" key="1">
    <citation type="journal article" date="2019" name="Int. J. Syst. Evol. Microbiol.">
        <title>The Global Catalogue of Microorganisms (GCM) 10K type strain sequencing project: providing services to taxonomists for standard genome sequencing and annotation.</title>
        <authorList>
            <consortium name="The Broad Institute Genomics Platform"/>
            <consortium name="The Broad Institute Genome Sequencing Center for Infectious Disease"/>
            <person name="Wu L."/>
            <person name="Ma J."/>
        </authorList>
    </citation>
    <scope>NUCLEOTIDE SEQUENCE [LARGE SCALE GENOMIC DNA]</scope>
    <source>
        <strain evidence="3 4">JCM 12393</strain>
    </source>
</reference>
<dbReference type="SUPFAM" id="SSF81606">
    <property type="entry name" value="PP2C-like"/>
    <property type="match status" value="1"/>
</dbReference>
<feature type="compositionally biased region" description="Low complexity" evidence="1">
    <location>
        <begin position="99"/>
        <end position="108"/>
    </location>
</feature>
<dbReference type="InterPro" id="IPR036457">
    <property type="entry name" value="PPM-type-like_dom_sf"/>
</dbReference>
<protein>
    <recommendedName>
        <fullName evidence="2">PPM-type phosphatase domain-containing protein</fullName>
    </recommendedName>
</protein>
<dbReference type="Gene3D" id="3.60.40.10">
    <property type="entry name" value="PPM-type phosphatase domain"/>
    <property type="match status" value="1"/>
</dbReference>
<feature type="region of interest" description="Disordered" evidence="1">
    <location>
        <begin position="98"/>
        <end position="132"/>
    </location>
</feature>
<accession>A0ABN1Y854</accession>
<dbReference type="RefSeq" id="WP_344338075.1">
    <property type="nucleotide sequence ID" value="NZ_BAAAKJ010000225.1"/>
</dbReference>
<feature type="compositionally biased region" description="Basic and acidic residues" evidence="1">
    <location>
        <begin position="18"/>
        <end position="28"/>
    </location>
</feature>
<dbReference type="InterPro" id="IPR001932">
    <property type="entry name" value="PPM-type_phosphatase-like_dom"/>
</dbReference>
<feature type="domain" description="PPM-type phosphatase" evidence="2">
    <location>
        <begin position="172"/>
        <end position="379"/>
    </location>
</feature>